<keyword evidence="3" id="KW-0540">Nuclease</keyword>
<dbReference type="InterPro" id="IPR005135">
    <property type="entry name" value="Endo/exonuclease/phosphatase"/>
</dbReference>
<evidence type="ECO:0000313" key="12">
    <source>
        <dbReference type="Proteomes" id="UP001165653"/>
    </source>
</evidence>
<keyword evidence="9" id="KW-0732">Signal</keyword>
<evidence type="ECO:0000313" key="11">
    <source>
        <dbReference type="EMBL" id="MCW1912160.1"/>
    </source>
</evidence>
<dbReference type="PANTHER" id="PTHR15822">
    <property type="entry name" value="TRAF AND TNF RECEPTOR-ASSOCIATED PROTEIN"/>
    <property type="match status" value="1"/>
</dbReference>
<dbReference type="GO" id="GO:0004519">
    <property type="term" value="F:endonuclease activity"/>
    <property type="evidence" value="ECO:0007669"/>
    <property type="project" value="UniProtKB-KW"/>
</dbReference>
<keyword evidence="5" id="KW-0227">DNA damage</keyword>
<evidence type="ECO:0000256" key="1">
    <source>
        <dbReference type="ARBA" id="ARBA00001936"/>
    </source>
</evidence>
<keyword evidence="11" id="KW-0255">Endonuclease</keyword>
<feature type="domain" description="Endonuclease/exonuclease/phosphatase" evidence="10">
    <location>
        <begin position="26"/>
        <end position="278"/>
    </location>
</feature>
<organism evidence="11 12">
    <name type="scientific">Luteolibacter rhizosphaerae</name>
    <dbReference type="NCBI Taxonomy" id="2989719"/>
    <lineage>
        <taxon>Bacteria</taxon>
        <taxon>Pseudomonadati</taxon>
        <taxon>Verrucomicrobiota</taxon>
        <taxon>Verrucomicrobiia</taxon>
        <taxon>Verrucomicrobiales</taxon>
        <taxon>Verrucomicrobiaceae</taxon>
        <taxon>Luteolibacter</taxon>
    </lineage>
</organism>
<evidence type="ECO:0000256" key="3">
    <source>
        <dbReference type="ARBA" id="ARBA00022722"/>
    </source>
</evidence>
<dbReference type="RefSeq" id="WP_264510302.1">
    <property type="nucleotide sequence ID" value="NZ_JAPDDR010000001.1"/>
</dbReference>
<dbReference type="PANTHER" id="PTHR15822:SF4">
    <property type="entry name" value="TYROSYL-DNA PHOSPHODIESTERASE 2"/>
    <property type="match status" value="1"/>
</dbReference>
<dbReference type="InterPro" id="IPR036691">
    <property type="entry name" value="Endo/exonu/phosph_ase_sf"/>
</dbReference>
<dbReference type="EMBL" id="JAPDDR010000001">
    <property type="protein sequence ID" value="MCW1912160.1"/>
    <property type="molecule type" value="Genomic_DNA"/>
</dbReference>
<dbReference type="Pfam" id="PF03372">
    <property type="entry name" value="Exo_endo_phos"/>
    <property type="match status" value="1"/>
</dbReference>
<evidence type="ECO:0000256" key="2">
    <source>
        <dbReference type="ARBA" id="ARBA00001946"/>
    </source>
</evidence>
<evidence type="ECO:0000256" key="4">
    <source>
        <dbReference type="ARBA" id="ARBA00022723"/>
    </source>
</evidence>
<dbReference type="SUPFAM" id="SSF56219">
    <property type="entry name" value="DNase I-like"/>
    <property type="match status" value="1"/>
</dbReference>
<comment type="cofactor">
    <cofactor evidence="2">
        <name>Mg(2+)</name>
        <dbReference type="ChEBI" id="CHEBI:18420"/>
    </cofactor>
</comment>
<gene>
    <name evidence="11" type="ORF">OJ996_01160</name>
</gene>
<keyword evidence="4" id="KW-0479">Metal-binding</keyword>
<keyword evidence="7" id="KW-0460">Magnesium</keyword>
<keyword evidence="8" id="KW-0234">DNA repair</keyword>
<name>A0ABT3FX40_9BACT</name>
<dbReference type="Gene3D" id="3.60.10.10">
    <property type="entry name" value="Endonuclease/exonuclease/phosphatase"/>
    <property type="match status" value="1"/>
</dbReference>
<feature type="chain" id="PRO_5046979717" evidence="9">
    <location>
        <begin position="21"/>
        <end position="297"/>
    </location>
</feature>
<proteinExistence type="predicted"/>
<feature type="signal peptide" evidence="9">
    <location>
        <begin position="1"/>
        <end position="20"/>
    </location>
</feature>
<comment type="caution">
    <text evidence="11">The sequence shown here is derived from an EMBL/GenBank/DDBJ whole genome shotgun (WGS) entry which is preliminary data.</text>
</comment>
<reference evidence="11" key="1">
    <citation type="submission" date="2022-10" db="EMBL/GenBank/DDBJ databases">
        <title>Luteolibacter sp. GHJ8, whole genome shotgun sequencing project.</title>
        <authorList>
            <person name="Zhao G."/>
            <person name="Shen L."/>
        </authorList>
    </citation>
    <scope>NUCLEOTIDE SEQUENCE</scope>
    <source>
        <strain evidence="11">GHJ8</strain>
    </source>
</reference>
<evidence type="ECO:0000256" key="9">
    <source>
        <dbReference type="SAM" id="SignalP"/>
    </source>
</evidence>
<keyword evidence="6" id="KW-0378">Hydrolase</keyword>
<evidence type="ECO:0000256" key="6">
    <source>
        <dbReference type="ARBA" id="ARBA00022801"/>
    </source>
</evidence>
<evidence type="ECO:0000256" key="5">
    <source>
        <dbReference type="ARBA" id="ARBA00022763"/>
    </source>
</evidence>
<protein>
    <submittedName>
        <fullName evidence="11">Endonuclease/exonuclease/phosphatase family protein</fullName>
    </submittedName>
</protein>
<accession>A0ABT3FX40</accession>
<evidence type="ECO:0000259" key="10">
    <source>
        <dbReference type="Pfam" id="PF03372"/>
    </source>
</evidence>
<evidence type="ECO:0000256" key="7">
    <source>
        <dbReference type="ARBA" id="ARBA00022842"/>
    </source>
</evidence>
<dbReference type="InterPro" id="IPR051547">
    <property type="entry name" value="TDP2-like"/>
</dbReference>
<keyword evidence="12" id="KW-1185">Reference proteome</keyword>
<dbReference type="Proteomes" id="UP001165653">
    <property type="component" value="Unassembled WGS sequence"/>
</dbReference>
<sequence>MKISRLAALVSLLAMAGASATEVRLMAWNVEWYPGGSPKPEEAAVDTQKKLVTEVVQREKPDILIGQELRNWQVFADLASSVPDLRAVVVSSFRNDQGAGLWPQQVGIASKLPVEATWAEAWKQSADTPPRGFSFAAVNLPAPETGVLLVYAVHLKSNRGGGSPEQDAGNYRMREESAHQLLRHIAEMERATFKGRVRGVVIAGDLNTNHDGQFGDKTLEILSAGGFHNTWNAVPRAERLSWRGSSAYEPTTFDYILTKGLGSGTARLAEAPKGASDHWPVLITFTFGGEAKAAPNE</sequence>
<evidence type="ECO:0000256" key="8">
    <source>
        <dbReference type="ARBA" id="ARBA00023204"/>
    </source>
</evidence>
<comment type="cofactor">
    <cofactor evidence="1">
        <name>Mn(2+)</name>
        <dbReference type="ChEBI" id="CHEBI:29035"/>
    </cofactor>
</comment>